<dbReference type="Pfam" id="PF14815">
    <property type="entry name" value="NUDIX_4"/>
    <property type="match status" value="1"/>
</dbReference>
<dbReference type="NCBIfam" id="TIGR01084">
    <property type="entry name" value="mutY"/>
    <property type="match status" value="1"/>
</dbReference>
<dbReference type="SMART" id="SM00478">
    <property type="entry name" value="ENDO3c"/>
    <property type="match status" value="1"/>
</dbReference>
<evidence type="ECO:0000256" key="7">
    <source>
        <dbReference type="ARBA" id="ARBA00022723"/>
    </source>
</evidence>
<dbReference type="EMBL" id="JBBKXX010000002">
    <property type="protein sequence ID" value="MFD3408584.1"/>
    <property type="molecule type" value="Genomic_DNA"/>
</dbReference>
<comment type="caution">
    <text evidence="16">The sequence shown here is derived from an EMBL/GenBank/DDBJ whole genome shotgun (WGS) entry which is preliminary data.</text>
</comment>
<keyword evidence="8 14" id="KW-0227">DNA damage</keyword>
<evidence type="ECO:0000256" key="12">
    <source>
        <dbReference type="ARBA" id="ARBA00023204"/>
    </source>
</evidence>
<keyword evidence="11" id="KW-0411">Iron-sulfur</keyword>
<dbReference type="PROSITE" id="PS01155">
    <property type="entry name" value="ENDONUCLEASE_III_2"/>
    <property type="match status" value="1"/>
</dbReference>
<evidence type="ECO:0000313" key="16">
    <source>
        <dbReference type="EMBL" id="MFD3408584.1"/>
    </source>
</evidence>
<sequence length="351" mass="39506">MQKSPLHPFSATIMAWYAEHQRELPWRQTRDPYAIWLSEIILQQTRVAQGLPYYERLLAAFPTVRDLAEAPEANLLRLWQGLGYYSRARNLQKAAQMIMRDFAGVFPQTYDEIIRLPGVGPYTAAAIASFAFNEAKAVVDGNVFRVLSRVFAVETDIASSAARGIFTELAQSLIPASDPAGFNQAIMEFGALQCTPSPDCSVCPLAIFCQSNLTKTVANFPVKSKKTQVKAIQMDYLIIEQKGHLLVRERVGNGIWKGLWEFYLLEDQADWLPFSRQALKSPPVHLLSHRKITCDAWYVQVPDNFALAIPEGYVWMSPSDFESKGKSVLLLNLITDNLECPILQDISPTYL</sequence>
<dbReference type="Gene3D" id="1.10.340.30">
    <property type="entry name" value="Hypothetical protein, domain 2"/>
    <property type="match status" value="1"/>
</dbReference>
<comment type="cofactor">
    <cofactor evidence="14">
        <name>[4Fe-4S] cluster</name>
        <dbReference type="ChEBI" id="CHEBI:49883"/>
    </cofactor>
    <text evidence="14">Binds 1 [4Fe-4S] cluster.</text>
</comment>
<dbReference type="SUPFAM" id="SSF48150">
    <property type="entry name" value="DNA-glycosylase"/>
    <property type="match status" value="1"/>
</dbReference>
<accession>A0ABW6DIR9</accession>
<name>A0ABW6DIR9_9BACT</name>
<keyword evidence="10 14" id="KW-0408">Iron</keyword>
<dbReference type="InterPro" id="IPR005760">
    <property type="entry name" value="A/G_AdeGlyc_MutY"/>
</dbReference>
<dbReference type="InterPro" id="IPR003265">
    <property type="entry name" value="HhH-GPD_domain"/>
</dbReference>
<feature type="domain" description="HhH-GPD" evidence="15">
    <location>
        <begin position="41"/>
        <end position="192"/>
    </location>
</feature>
<dbReference type="RefSeq" id="WP_377980965.1">
    <property type="nucleotide sequence ID" value="NZ_JBBKXX010000002.1"/>
</dbReference>
<dbReference type="PANTHER" id="PTHR42944">
    <property type="entry name" value="ADENINE DNA GLYCOSYLASE"/>
    <property type="match status" value="1"/>
</dbReference>
<dbReference type="SUPFAM" id="SSF55811">
    <property type="entry name" value="Nudix"/>
    <property type="match status" value="1"/>
</dbReference>
<evidence type="ECO:0000256" key="13">
    <source>
        <dbReference type="ARBA" id="ARBA00023295"/>
    </source>
</evidence>
<evidence type="ECO:0000259" key="15">
    <source>
        <dbReference type="SMART" id="SM00478"/>
    </source>
</evidence>
<keyword evidence="7" id="KW-0479">Metal-binding</keyword>
<evidence type="ECO:0000256" key="1">
    <source>
        <dbReference type="ARBA" id="ARBA00000843"/>
    </source>
</evidence>
<dbReference type="Proteomes" id="UP001598019">
    <property type="component" value="Unassembled WGS sequence"/>
</dbReference>
<dbReference type="PANTHER" id="PTHR42944:SF1">
    <property type="entry name" value="ADENINE DNA GLYCOSYLASE"/>
    <property type="match status" value="1"/>
</dbReference>
<comment type="catalytic activity">
    <reaction evidence="1 14">
        <text>Hydrolyzes free adenine bases from 7,8-dihydro-8-oxoguanine:adenine mismatched double-stranded DNA, leaving an apurinic site.</text>
        <dbReference type="EC" id="3.2.2.31"/>
    </reaction>
</comment>
<dbReference type="InterPro" id="IPR029119">
    <property type="entry name" value="MutY_C"/>
</dbReference>
<comment type="function">
    <text evidence="2">Adenine glycosylase active on G-A mispairs. MutY also corrects error-prone DNA synthesis past GO lesions which are due to the oxidatively damaged form of guanine: 7,8-dihydro-8-oxoguanine (8-oxo-dGTP).</text>
</comment>
<dbReference type="CDD" id="cd03431">
    <property type="entry name" value="NUDIX_DNA_Glycosylase_C-MutY"/>
    <property type="match status" value="1"/>
</dbReference>
<keyword evidence="6" id="KW-0004">4Fe-4S</keyword>
<evidence type="ECO:0000256" key="10">
    <source>
        <dbReference type="ARBA" id="ARBA00023004"/>
    </source>
</evidence>
<dbReference type="InterPro" id="IPR004036">
    <property type="entry name" value="Endonuclease-III-like_CS2"/>
</dbReference>
<evidence type="ECO:0000256" key="3">
    <source>
        <dbReference type="ARBA" id="ARBA00008343"/>
    </source>
</evidence>
<dbReference type="GO" id="GO:0000701">
    <property type="term" value="F:purine-specific mismatch base pair DNA N-glycosylase activity"/>
    <property type="evidence" value="ECO:0007669"/>
    <property type="project" value="UniProtKB-EC"/>
</dbReference>
<evidence type="ECO:0000256" key="11">
    <source>
        <dbReference type="ARBA" id="ARBA00023014"/>
    </source>
</evidence>
<dbReference type="InterPro" id="IPR023170">
    <property type="entry name" value="HhH_base_excis_C"/>
</dbReference>
<dbReference type="CDD" id="cd00056">
    <property type="entry name" value="ENDO3c"/>
    <property type="match status" value="1"/>
</dbReference>
<evidence type="ECO:0000256" key="9">
    <source>
        <dbReference type="ARBA" id="ARBA00022801"/>
    </source>
</evidence>
<dbReference type="InterPro" id="IPR015797">
    <property type="entry name" value="NUDIX_hydrolase-like_dom_sf"/>
</dbReference>
<dbReference type="InterPro" id="IPR000445">
    <property type="entry name" value="HhH_motif"/>
</dbReference>
<evidence type="ECO:0000256" key="8">
    <source>
        <dbReference type="ARBA" id="ARBA00022763"/>
    </source>
</evidence>
<keyword evidence="13 14" id="KW-0326">Glycosidase</keyword>
<dbReference type="Pfam" id="PF00730">
    <property type="entry name" value="HhH-GPD"/>
    <property type="match status" value="1"/>
</dbReference>
<keyword evidence="9 16" id="KW-0378">Hydrolase</keyword>
<protein>
    <recommendedName>
        <fullName evidence="5 14">Adenine DNA glycosylase</fullName>
        <ecNumber evidence="4 14">3.2.2.31</ecNumber>
    </recommendedName>
</protein>
<evidence type="ECO:0000256" key="6">
    <source>
        <dbReference type="ARBA" id="ARBA00022485"/>
    </source>
</evidence>
<evidence type="ECO:0000256" key="14">
    <source>
        <dbReference type="RuleBase" id="RU365096"/>
    </source>
</evidence>
<evidence type="ECO:0000256" key="5">
    <source>
        <dbReference type="ARBA" id="ARBA00022023"/>
    </source>
</evidence>
<dbReference type="InterPro" id="IPR044298">
    <property type="entry name" value="MIG/MutY"/>
</dbReference>
<gene>
    <name evidence="16" type="primary">mutY</name>
    <name evidence="16" type="ORF">SKC37_07940</name>
</gene>
<proteinExistence type="inferred from homology"/>
<evidence type="ECO:0000256" key="4">
    <source>
        <dbReference type="ARBA" id="ARBA00012045"/>
    </source>
</evidence>
<organism evidence="16 17">
    <name type="scientific">Aquirufa esocilacus</name>
    <dbReference type="NCBI Taxonomy" id="3096513"/>
    <lineage>
        <taxon>Bacteria</taxon>
        <taxon>Pseudomonadati</taxon>
        <taxon>Bacteroidota</taxon>
        <taxon>Cytophagia</taxon>
        <taxon>Cytophagales</taxon>
        <taxon>Flectobacillaceae</taxon>
        <taxon>Aquirufa</taxon>
    </lineage>
</organism>
<reference evidence="16 17" key="1">
    <citation type="submission" date="2024-03" db="EMBL/GenBank/DDBJ databases">
        <title>Aquirufa genome sequencing.</title>
        <authorList>
            <person name="Pitt A."/>
            <person name="Hahn M.W."/>
        </authorList>
    </citation>
    <scope>NUCLEOTIDE SEQUENCE [LARGE SCALE GENOMIC DNA]</scope>
    <source>
        <strain evidence="16 17">HETE-83D</strain>
    </source>
</reference>
<dbReference type="InterPro" id="IPR011257">
    <property type="entry name" value="DNA_glycosylase"/>
</dbReference>
<dbReference type="EC" id="3.2.2.31" evidence="4 14"/>
<evidence type="ECO:0000256" key="2">
    <source>
        <dbReference type="ARBA" id="ARBA00002933"/>
    </source>
</evidence>
<comment type="similarity">
    <text evidence="3 14">Belongs to the Nth/MutY family.</text>
</comment>
<keyword evidence="12" id="KW-0234">DNA repair</keyword>
<keyword evidence="17" id="KW-1185">Reference proteome</keyword>
<evidence type="ECO:0000313" key="17">
    <source>
        <dbReference type="Proteomes" id="UP001598019"/>
    </source>
</evidence>
<dbReference type="Gene3D" id="1.10.1670.10">
    <property type="entry name" value="Helix-hairpin-Helix base-excision DNA repair enzymes (C-terminal)"/>
    <property type="match status" value="1"/>
</dbReference>
<dbReference type="Pfam" id="PF00633">
    <property type="entry name" value="HHH"/>
    <property type="match status" value="1"/>
</dbReference>